<evidence type="ECO:0000259" key="2">
    <source>
        <dbReference type="PROSITE" id="PS50995"/>
    </source>
</evidence>
<dbReference type="PANTHER" id="PTHR33164">
    <property type="entry name" value="TRANSCRIPTIONAL REGULATOR, MARR FAMILY"/>
    <property type="match status" value="1"/>
</dbReference>
<dbReference type="PANTHER" id="PTHR33164:SF57">
    <property type="entry name" value="MARR-FAMILY TRANSCRIPTIONAL REGULATOR"/>
    <property type="match status" value="1"/>
</dbReference>
<dbReference type="InterPro" id="IPR000835">
    <property type="entry name" value="HTH_MarR-typ"/>
</dbReference>
<dbReference type="SMART" id="SM00347">
    <property type="entry name" value="HTH_MARR"/>
    <property type="match status" value="1"/>
</dbReference>
<dbReference type="Pfam" id="PF12802">
    <property type="entry name" value="MarR_2"/>
    <property type="match status" value="1"/>
</dbReference>
<evidence type="ECO:0000313" key="3">
    <source>
        <dbReference type="EMBL" id="NUB44877.1"/>
    </source>
</evidence>
<proteinExistence type="predicted"/>
<evidence type="ECO:0000256" key="1">
    <source>
        <dbReference type="SAM" id="MobiDB-lite"/>
    </source>
</evidence>
<gene>
    <name evidence="3" type="ORF">GEU84_010815</name>
</gene>
<dbReference type="InterPro" id="IPR036388">
    <property type="entry name" value="WH-like_DNA-bd_sf"/>
</dbReference>
<dbReference type="EMBL" id="WHUT02000005">
    <property type="protein sequence ID" value="NUB44877.1"/>
    <property type="molecule type" value="Genomic_DNA"/>
</dbReference>
<name>A0A8X8GXF5_9RHOB</name>
<dbReference type="Gene3D" id="1.10.10.10">
    <property type="entry name" value="Winged helix-like DNA-binding domain superfamily/Winged helix DNA-binding domain"/>
    <property type="match status" value="1"/>
</dbReference>
<sequence length="183" mass="19985">MPVLRLDHSPVTRRPGTVNTPALRKASQPCSHGRKAPHGAHPLSDFDLSAFLPYQLAVAASHVSRGFAERYKAEFGLSIPEWRVLAHLAQSGAVSVREIHARVDMDKSKVSRAAARLEVAGLIAKRAHPTDRRLLEMTLTPAGEALIARILPIALDYQAQVLARLGPDAAPFRRALLTMLEVK</sequence>
<accession>A0A8X8GXF5</accession>
<evidence type="ECO:0000313" key="4">
    <source>
        <dbReference type="Proteomes" id="UP000484076"/>
    </source>
</evidence>
<dbReference type="GO" id="GO:0006950">
    <property type="term" value="P:response to stress"/>
    <property type="evidence" value="ECO:0007669"/>
    <property type="project" value="TreeGrafter"/>
</dbReference>
<protein>
    <submittedName>
        <fullName evidence="3">Winged helix-turn-helix transcriptional regulator</fullName>
    </submittedName>
</protein>
<reference evidence="3" key="1">
    <citation type="submission" date="2020-05" db="EMBL/GenBank/DDBJ databases">
        <title>Fertoebacter nigrum gen. nov., sp. nov., a new member of the family Rhodobacteraceae.</title>
        <authorList>
            <person name="Szuroczki S."/>
            <person name="Abbaszade G."/>
            <person name="Buni D."/>
            <person name="Schumann P."/>
            <person name="Toth E."/>
        </authorList>
    </citation>
    <scope>NUCLEOTIDE SEQUENCE</scope>
    <source>
        <strain evidence="3">RG-N-1a</strain>
    </source>
</reference>
<dbReference type="InterPro" id="IPR039422">
    <property type="entry name" value="MarR/SlyA-like"/>
</dbReference>
<dbReference type="InterPro" id="IPR036390">
    <property type="entry name" value="WH_DNA-bd_sf"/>
</dbReference>
<dbReference type="PRINTS" id="PR00598">
    <property type="entry name" value="HTHMARR"/>
</dbReference>
<dbReference type="Proteomes" id="UP000484076">
    <property type="component" value="Unassembled WGS sequence"/>
</dbReference>
<feature type="domain" description="HTH marR-type" evidence="2">
    <location>
        <begin position="49"/>
        <end position="183"/>
    </location>
</feature>
<comment type="caution">
    <text evidence="3">The sequence shown here is derived from an EMBL/GenBank/DDBJ whole genome shotgun (WGS) entry which is preliminary data.</text>
</comment>
<organism evidence="3 4">
    <name type="scientific">Fertoeibacter niger</name>
    <dbReference type="NCBI Taxonomy" id="2656921"/>
    <lineage>
        <taxon>Bacteria</taxon>
        <taxon>Pseudomonadati</taxon>
        <taxon>Pseudomonadota</taxon>
        <taxon>Alphaproteobacteria</taxon>
        <taxon>Rhodobacterales</taxon>
        <taxon>Paracoccaceae</taxon>
        <taxon>Fertoeibacter</taxon>
    </lineage>
</organism>
<feature type="compositionally biased region" description="Basic and acidic residues" evidence="1">
    <location>
        <begin position="1"/>
        <end position="10"/>
    </location>
</feature>
<dbReference type="PROSITE" id="PS50995">
    <property type="entry name" value="HTH_MARR_2"/>
    <property type="match status" value="1"/>
</dbReference>
<dbReference type="AlphaFoldDB" id="A0A8X8GXF5"/>
<keyword evidence="4" id="KW-1185">Reference proteome</keyword>
<dbReference type="SUPFAM" id="SSF46785">
    <property type="entry name" value="Winged helix' DNA-binding domain"/>
    <property type="match status" value="1"/>
</dbReference>
<dbReference type="GO" id="GO:0003700">
    <property type="term" value="F:DNA-binding transcription factor activity"/>
    <property type="evidence" value="ECO:0007669"/>
    <property type="project" value="InterPro"/>
</dbReference>
<feature type="region of interest" description="Disordered" evidence="1">
    <location>
        <begin position="1"/>
        <end position="38"/>
    </location>
</feature>